<feature type="compositionally biased region" description="Basic and acidic residues" evidence="1">
    <location>
        <begin position="1"/>
        <end position="11"/>
    </location>
</feature>
<proteinExistence type="predicted"/>
<dbReference type="Proteomes" id="UP000007842">
    <property type="component" value="Chromosome"/>
</dbReference>
<reference evidence="3" key="1">
    <citation type="submission" date="2011-12" db="EMBL/GenBank/DDBJ databases">
        <title>Complete genome sequence of Streptomyces cattleya strain DSM 46488.</title>
        <authorList>
            <person name="Ou H.-Y."/>
            <person name="Li P."/>
            <person name="Zhao C."/>
            <person name="O'Hagan D."/>
            <person name="Deng Z."/>
        </authorList>
    </citation>
    <scope>NUCLEOTIDE SEQUENCE [LARGE SCALE GENOMIC DNA]</scope>
    <source>
        <strain evidence="3">ATCC 35852 / DSM 46488 / JCM 4925 / NBRC 14057 / NRRL 8057</strain>
    </source>
</reference>
<feature type="compositionally biased region" description="Low complexity" evidence="1">
    <location>
        <begin position="77"/>
        <end position="100"/>
    </location>
</feature>
<feature type="compositionally biased region" description="Basic residues" evidence="1">
    <location>
        <begin position="62"/>
        <end position="74"/>
    </location>
</feature>
<accession>G8WX94</accession>
<protein>
    <submittedName>
        <fullName evidence="2">Uncharacterized protein</fullName>
    </submittedName>
</protein>
<dbReference type="HOGENOM" id="CLU_1365525_0_0_11"/>
<evidence type="ECO:0000313" key="2">
    <source>
        <dbReference type="EMBL" id="AEW96405.1"/>
    </source>
</evidence>
<dbReference type="EMBL" id="CP003219">
    <property type="protein sequence ID" value="AEW96405.1"/>
    <property type="molecule type" value="Genomic_DNA"/>
</dbReference>
<feature type="compositionally biased region" description="Pro residues" evidence="1">
    <location>
        <begin position="23"/>
        <end position="38"/>
    </location>
</feature>
<gene>
    <name evidence="2" type="ordered locus">SCATT_40340</name>
</gene>
<keyword evidence="3" id="KW-1185">Reference proteome</keyword>
<feature type="compositionally biased region" description="Low complexity" evidence="1">
    <location>
        <begin position="51"/>
        <end position="61"/>
    </location>
</feature>
<dbReference type="PATRIC" id="fig|1003195.29.peg.4032"/>
<feature type="compositionally biased region" description="Low complexity" evidence="1">
    <location>
        <begin position="117"/>
        <end position="133"/>
    </location>
</feature>
<name>G8WX94_STREN</name>
<sequence>MRVDVRADDGVRLGAHTASLSGPRPPRSARPPEEPPSAPYGSARRARRPGRPCGSRLVAPPRGRRRCRRPRGGGRRGSCPSARSDGPVGARVGGPVAVPRCIRRGPGSGPDARADVADAPAGGSRRGAPPRGSAESDGAADAHPAQGRRAAHARLREATDLPGGRPGGRTEAHPARTRDGSRRASGREGRPGGRVTPRAA</sequence>
<feature type="region of interest" description="Disordered" evidence="1">
    <location>
        <begin position="1"/>
        <end position="200"/>
    </location>
</feature>
<dbReference type="KEGG" id="scy:SCATT_40340"/>
<dbReference type="STRING" id="1003195.SCATT_40340"/>
<organism evidence="2 3">
    <name type="scientific">Streptantibioticus cattleyicolor (strain ATCC 35852 / DSM 46488 / JCM 4925 / NBRC 14057 / NRRL 8057)</name>
    <name type="common">Streptomyces cattleya</name>
    <dbReference type="NCBI Taxonomy" id="1003195"/>
    <lineage>
        <taxon>Bacteria</taxon>
        <taxon>Bacillati</taxon>
        <taxon>Actinomycetota</taxon>
        <taxon>Actinomycetes</taxon>
        <taxon>Kitasatosporales</taxon>
        <taxon>Streptomycetaceae</taxon>
        <taxon>Streptantibioticus</taxon>
    </lineage>
</organism>
<dbReference type="AlphaFoldDB" id="G8WX94"/>
<evidence type="ECO:0000256" key="1">
    <source>
        <dbReference type="SAM" id="MobiDB-lite"/>
    </source>
</evidence>
<feature type="compositionally biased region" description="Basic and acidic residues" evidence="1">
    <location>
        <begin position="168"/>
        <end position="191"/>
    </location>
</feature>
<evidence type="ECO:0000313" key="3">
    <source>
        <dbReference type="Proteomes" id="UP000007842"/>
    </source>
</evidence>